<dbReference type="AlphaFoldDB" id="A0A218WI45"/>
<evidence type="ECO:0000256" key="2">
    <source>
        <dbReference type="ARBA" id="ARBA00022692"/>
    </source>
</evidence>
<feature type="transmembrane region" description="Helical" evidence="9">
    <location>
        <begin position="320"/>
        <end position="337"/>
    </location>
</feature>
<dbReference type="Gene3D" id="1.20.58.760">
    <property type="entry name" value="Peptidase M41"/>
    <property type="match status" value="1"/>
</dbReference>
<dbReference type="InterPro" id="IPR037219">
    <property type="entry name" value="Peptidase_M41-like"/>
</dbReference>
<evidence type="ECO:0000313" key="14">
    <source>
        <dbReference type="RefSeq" id="XP_031406595.1"/>
    </source>
</evidence>
<reference evidence="11" key="2">
    <citation type="submission" date="2017-06" db="EMBL/GenBank/DDBJ databases">
        <title>The pomegranate genome and the genomics of punicalagin biosynthesis.</title>
        <authorList>
            <person name="Xu C."/>
        </authorList>
    </citation>
    <scope>NUCLEOTIDE SEQUENCE [LARGE SCALE GENOMIC DNA]</scope>
    <source>
        <tissue evidence="11">Fresh leaf</tissue>
    </source>
</reference>
<keyword evidence="8 9" id="KW-0472">Membrane</keyword>
<reference evidence="14" key="4">
    <citation type="submission" date="2025-04" db="UniProtKB">
        <authorList>
            <consortium name="RefSeq"/>
        </authorList>
    </citation>
    <scope>IDENTIFICATION</scope>
    <source>
        <tissue evidence="14">Leaf</tissue>
    </source>
</reference>
<keyword evidence="7 9" id="KW-1133">Transmembrane helix</keyword>
<evidence type="ECO:0000259" key="10">
    <source>
        <dbReference type="SMART" id="SM00382"/>
    </source>
</evidence>
<dbReference type="GO" id="GO:0045037">
    <property type="term" value="P:protein import into chloroplast stroma"/>
    <property type="evidence" value="ECO:0007669"/>
    <property type="project" value="TreeGrafter"/>
</dbReference>
<evidence type="ECO:0000313" key="13">
    <source>
        <dbReference type="Proteomes" id="UP000515151"/>
    </source>
</evidence>
<feature type="transmembrane region" description="Helical" evidence="9">
    <location>
        <begin position="277"/>
        <end position="308"/>
    </location>
</feature>
<keyword evidence="3" id="KW-0547">Nucleotide-binding</keyword>
<evidence type="ECO:0000256" key="4">
    <source>
        <dbReference type="ARBA" id="ARBA00022801"/>
    </source>
</evidence>
<keyword evidence="5" id="KW-0067">ATP-binding</keyword>
<keyword evidence="13" id="KW-1185">Reference proteome</keyword>
<dbReference type="OrthoDB" id="2016698at2759"/>
<dbReference type="GO" id="GO:0016887">
    <property type="term" value="F:ATP hydrolysis activity"/>
    <property type="evidence" value="ECO:0007669"/>
    <property type="project" value="InterPro"/>
</dbReference>
<evidence type="ECO:0000313" key="11">
    <source>
        <dbReference type="EMBL" id="OWM72149.1"/>
    </source>
</evidence>
<evidence type="ECO:0000256" key="5">
    <source>
        <dbReference type="ARBA" id="ARBA00022840"/>
    </source>
</evidence>
<dbReference type="SUPFAM" id="SSF52540">
    <property type="entry name" value="P-loop containing nucleoside triphosphate hydrolases"/>
    <property type="match status" value="1"/>
</dbReference>
<dbReference type="RefSeq" id="XP_031406595.1">
    <property type="nucleotide sequence ID" value="XM_031550735.1"/>
</dbReference>
<dbReference type="InterPro" id="IPR003593">
    <property type="entry name" value="AAA+_ATPase"/>
</dbReference>
<reference evidence="13" key="3">
    <citation type="journal article" date="2020" name="Plant Biotechnol. J.">
        <title>The pomegranate (Punica granatum L.) draft genome dissects genetic divergence between soft- and hard-seeded cultivars.</title>
        <authorList>
            <person name="Luo X."/>
            <person name="Li H."/>
            <person name="Wu Z."/>
            <person name="Yao W."/>
            <person name="Zhao P."/>
            <person name="Cao D."/>
            <person name="Yu H."/>
            <person name="Li K."/>
            <person name="Poudel K."/>
            <person name="Zhao D."/>
            <person name="Zhang F."/>
            <person name="Xia X."/>
            <person name="Chen L."/>
            <person name="Wang Q."/>
            <person name="Jing D."/>
            <person name="Cao S."/>
        </authorList>
    </citation>
    <scope>NUCLEOTIDE SEQUENCE [LARGE SCALE GENOMIC DNA]</scope>
</reference>
<dbReference type="InterPro" id="IPR000642">
    <property type="entry name" value="Peptidase_M41"/>
</dbReference>
<dbReference type="FunFam" id="1.20.58.760:FF:000011">
    <property type="entry name" value="Probable inactive ATP-dependent zinc metalloprotease FTSHI 1, chloroplastic"/>
    <property type="match status" value="1"/>
</dbReference>
<dbReference type="EMBL" id="MTKT01004293">
    <property type="protein sequence ID" value="OWM72149.1"/>
    <property type="molecule type" value="Genomic_DNA"/>
</dbReference>
<dbReference type="Gene3D" id="3.40.50.300">
    <property type="entry name" value="P-loop containing nucleotide triphosphate hydrolases"/>
    <property type="match status" value="1"/>
</dbReference>
<evidence type="ECO:0000256" key="7">
    <source>
        <dbReference type="ARBA" id="ARBA00022989"/>
    </source>
</evidence>
<dbReference type="Proteomes" id="UP000515151">
    <property type="component" value="Chromosome 1"/>
</dbReference>
<proteinExistence type="predicted"/>
<keyword evidence="6" id="KW-0809">Transit peptide</keyword>
<dbReference type="InterPro" id="IPR027417">
    <property type="entry name" value="P-loop_NTPase"/>
</dbReference>
<dbReference type="Proteomes" id="UP000197138">
    <property type="component" value="Unassembled WGS sequence"/>
</dbReference>
<dbReference type="GO" id="GO:0004176">
    <property type="term" value="F:ATP-dependent peptidase activity"/>
    <property type="evidence" value="ECO:0007669"/>
    <property type="project" value="InterPro"/>
</dbReference>
<protein>
    <submittedName>
        <fullName evidence="14">Probable inactive ATP-dependent zinc metalloprotease FTSHI 1, chloroplastic</fullName>
    </submittedName>
</protein>
<dbReference type="GO" id="GO:0004222">
    <property type="term" value="F:metalloendopeptidase activity"/>
    <property type="evidence" value="ECO:0007669"/>
    <property type="project" value="InterPro"/>
</dbReference>
<evidence type="ECO:0000256" key="9">
    <source>
        <dbReference type="SAM" id="Phobius"/>
    </source>
</evidence>
<dbReference type="Pfam" id="PF01434">
    <property type="entry name" value="Peptidase_M41"/>
    <property type="match status" value="1"/>
</dbReference>
<organism evidence="11 12">
    <name type="scientific">Punica granatum</name>
    <name type="common">Pomegranate</name>
    <dbReference type="NCBI Taxonomy" id="22663"/>
    <lineage>
        <taxon>Eukaryota</taxon>
        <taxon>Viridiplantae</taxon>
        <taxon>Streptophyta</taxon>
        <taxon>Embryophyta</taxon>
        <taxon>Tracheophyta</taxon>
        <taxon>Spermatophyta</taxon>
        <taxon>Magnoliopsida</taxon>
        <taxon>eudicotyledons</taxon>
        <taxon>Gunneridae</taxon>
        <taxon>Pentapetalae</taxon>
        <taxon>rosids</taxon>
        <taxon>malvids</taxon>
        <taxon>Myrtales</taxon>
        <taxon>Lythraceae</taxon>
        <taxon>Punica</taxon>
    </lineage>
</organism>
<dbReference type="SMART" id="SM00382">
    <property type="entry name" value="AAA"/>
    <property type="match status" value="1"/>
</dbReference>
<evidence type="ECO:0000256" key="1">
    <source>
        <dbReference type="ARBA" id="ARBA00022670"/>
    </source>
</evidence>
<dbReference type="GO" id="GO:0005524">
    <property type="term" value="F:ATP binding"/>
    <property type="evidence" value="ECO:0007669"/>
    <property type="project" value="UniProtKB-KW"/>
</dbReference>
<dbReference type="CDD" id="cd19501">
    <property type="entry name" value="RecA-like_FtsH"/>
    <property type="match status" value="1"/>
</dbReference>
<dbReference type="Gene3D" id="1.10.8.60">
    <property type="match status" value="1"/>
</dbReference>
<gene>
    <name evidence="14" type="primary">LOC116215137</name>
    <name evidence="11" type="ORF">CDL15_Pgr018032</name>
</gene>
<keyword evidence="1" id="KW-0645">Protease</keyword>
<dbReference type="Pfam" id="PF00004">
    <property type="entry name" value="AAA"/>
    <property type="match status" value="1"/>
</dbReference>
<dbReference type="PANTHER" id="PTHR23076:SF111">
    <property type="entry name" value="INACTIVE ATP-DEPENDENT ZINC METALLOPROTEASE FTSHI 1, CHLOROPLASTIC-RELATED"/>
    <property type="match status" value="1"/>
</dbReference>
<dbReference type="SUPFAM" id="SSF140990">
    <property type="entry name" value="FtsH protease domain-like"/>
    <property type="match status" value="1"/>
</dbReference>
<evidence type="ECO:0000256" key="3">
    <source>
        <dbReference type="ARBA" id="ARBA00022741"/>
    </source>
</evidence>
<sequence length="937" mass="105341">MSAIDALLSSGPFLPKTHRPQLIRSYAVPVLTRKQLKYSLCGRRRSFSILCQSHSGGDDFVSRVLKENPSQVEPKYRIGDKFYTLKEKENLSKKADSGVIDILRRNLNLKALKRGTGGDGAENGSAGSEQSVYLNDILREYKGKLYVPEQVFGEELSEEEEFDRNLVELPKMSFEDFRRAAKSDKVKLLTSKETTSSSYGNGYRDFVVNLKEIPGDKSLHRTKWAMRLNENEVQALFEEYNGPQYEIERQTTSWVGKLPEYPHPVASSISSRMMVELGMVTAVMAAAAVIVGGFLASAVFAVTSFVFVSTVYVAWPIAKPFLKLFLGLIFGILERVWDNLVDIFSDGGIFSKLYEFYTFGGVSASLEMLKPITLVLLTMVLLVRFTLSRRPKNFRKWDLWQGIDFSRSKADARVDGSTGVKFSDVAGIEEAVEELQELVRYLKNPELFDKMGIKPPHGVLLEGPPGCGKTLVAKAIAGEAGVPFYQMAGSEFVEVLVGVGSARIRDLFKRAKVNKPSVIFIDEIDALATRRQGIFKESTDQLYNAGTQERETTLNQLLIELDGFDTGKGVIFLAATNRRDLLDPALLRPGRFDRKIRIRPPNAKGRFDILKIHASKVKMSDTLDLSSYAQNLPGWTGARLAQLVQEAALVAVRKGHGSILRSDMDDAVDRLTIGPRRVGIELGHQGQCRRAATEVGVALTSHLLRRYENADIECCDRISIVPRGQTLSQVVFHRLEDEKYMFERRPQLLHRLEVLLGGRAAEEVIYGRDTSRASVSYLADASWLARKIVTIWNLENPMVIHGEPPPWRKKVKFVGPRLDFEGSLYDDYGLIEPPINFKLDDQVAERTEELIRDMYNRTISLLRRHHAALLKAVKVLLNQQEISGEEIDFILNKYPPQTPLSLLLEEENPGSLPFFNNREQVGEFEYAVLSQSGDQNV</sequence>
<evidence type="ECO:0000313" key="12">
    <source>
        <dbReference type="Proteomes" id="UP000197138"/>
    </source>
</evidence>
<dbReference type="InterPro" id="IPR003959">
    <property type="entry name" value="ATPase_AAA_core"/>
</dbReference>
<name>A0A218WI45_PUNGR</name>
<accession>A0A218WI45</accession>
<dbReference type="PANTHER" id="PTHR23076">
    <property type="entry name" value="METALLOPROTEASE M41 FTSH"/>
    <property type="match status" value="1"/>
</dbReference>
<dbReference type="GeneID" id="116215137"/>
<keyword evidence="14" id="KW-0482">Metalloprotease</keyword>
<dbReference type="FunFam" id="1.10.8.60:FF:000083">
    <property type="entry name" value="ATP-dependent zinc metalloprotease FtsH"/>
    <property type="match status" value="1"/>
</dbReference>
<dbReference type="GO" id="GO:0009507">
    <property type="term" value="C:chloroplast"/>
    <property type="evidence" value="ECO:0007669"/>
    <property type="project" value="TreeGrafter"/>
</dbReference>
<evidence type="ECO:0000256" key="8">
    <source>
        <dbReference type="ARBA" id="ARBA00023136"/>
    </source>
</evidence>
<dbReference type="FunFam" id="3.40.50.300:FF:000352">
    <property type="entry name" value="ATP-dependent zinc metalloprotease FTSH 7, chloroplastic"/>
    <property type="match status" value="1"/>
</dbReference>
<dbReference type="GO" id="GO:0006508">
    <property type="term" value="P:proteolysis"/>
    <property type="evidence" value="ECO:0007669"/>
    <property type="project" value="UniProtKB-KW"/>
</dbReference>
<evidence type="ECO:0000256" key="6">
    <source>
        <dbReference type="ARBA" id="ARBA00022946"/>
    </source>
</evidence>
<reference evidence="12" key="1">
    <citation type="journal article" date="2017" name="Plant J.">
        <title>The pomegranate (Punica granatum L.) genome and the genomics of punicalagin biosynthesis.</title>
        <authorList>
            <person name="Qin G."/>
            <person name="Xu C."/>
            <person name="Ming R."/>
            <person name="Tang H."/>
            <person name="Guyot R."/>
            <person name="Kramer E.M."/>
            <person name="Hu Y."/>
            <person name="Yi X."/>
            <person name="Qi Y."/>
            <person name="Xu X."/>
            <person name="Gao Z."/>
            <person name="Pan H."/>
            <person name="Jian J."/>
            <person name="Tian Y."/>
            <person name="Yue Z."/>
            <person name="Xu Y."/>
        </authorList>
    </citation>
    <scope>NUCLEOTIDE SEQUENCE [LARGE SCALE GENOMIC DNA]</scope>
    <source>
        <strain evidence="12">cv. Dabenzi</strain>
    </source>
</reference>
<keyword evidence="2 9" id="KW-0812">Transmembrane</keyword>
<feature type="domain" description="AAA+ ATPase" evidence="10">
    <location>
        <begin position="455"/>
        <end position="602"/>
    </location>
</feature>
<keyword evidence="4" id="KW-0378">Hydrolase</keyword>